<gene>
    <name evidence="1" type="ORF">DPMN_004776</name>
</gene>
<reference evidence="1" key="2">
    <citation type="submission" date="2020-11" db="EMBL/GenBank/DDBJ databases">
        <authorList>
            <person name="McCartney M.A."/>
            <person name="Auch B."/>
            <person name="Kono T."/>
            <person name="Mallez S."/>
            <person name="Becker A."/>
            <person name="Gohl D.M."/>
            <person name="Silverstein K.A.T."/>
            <person name="Koren S."/>
            <person name="Bechman K.B."/>
            <person name="Herman A."/>
            <person name="Abrahante J.E."/>
            <person name="Garbe J."/>
        </authorList>
    </citation>
    <scope>NUCLEOTIDE SEQUENCE</scope>
    <source>
        <strain evidence="1">Duluth1</strain>
        <tissue evidence="1">Whole animal</tissue>
    </source>
</reference>
<accession>A0A9D4MS77</accession>
<comment type="caution">
    <text evidence="1">The sequence shown here is derived from an EMBL/GenBank/DDBJ whole genome shotgun (WGS) entry which is preliminary data.</text>
</comment>
<protein>
    <submittedName>
        <fullName evidence="1">Uncharacterized protein</fullName>
    </submittedName>
</protein>
<dbReference type="EMBL" id="JAIWYP010000001">
    <property type="protein sequence ID" value="KAH3880854.1"/>
    <property type="molecule type" value="Genomic_DNA"/>
</dbReference>
<dbReference type="AlphaFoldDB" id="A0A9D4MS77"/>
<dbReference type="Proteomes" id="UP000828390">
    <property type="component" value="Unassembled WGS sequence"/>
</dbReference>
<reference evidence="1" key="1">
    <citation type="journal article" date="2019" name="bioRxiv">
        <title>The Genome of the Zebra Mussel, Dreissena polymorpha: A Resource for Invasive Species Research.</title>
        <authorList>
            <person name="McCartney M.A."/>
            <person name="Auch B."/>
            <person name="Kono T."/>
            <person name="Mallez S."/>
            <person name="Zhang Y."/>
            <person name="Obille A."/>
            <person name="Becker A."/>
            <person name="Abrahante J.E."/>
            <person name="Garbe J."/>
            <person name="Badalamenti J.P."/>
            <person name="Herman A."/>
            <person name="Mangelson H."/>
            <person name="Liachko I."/>
            <person name="Sullivan S."/>
            <person name="Sone E.D."/>
            <person name="Koren S."/>
            <person name="Silverstein K.A.T."/>
            <person name="Beckman K.B."/>
            <person name="Gohl D.M."/>
        </authorList>
    </citation>
    <scope>NUCLEOTIDE SEQUENCE</scope>
    <source>
        <strain evidence="1">Duluth1</strain>
        <tissue evidence="1">Whole animal</tissue>
    </source>
</reference>
<sequence length="76" mass="8703">MKSRQQTNHFNYFHLNDYGRYEITSKSSLTNICVDNCEASEFQFNNTCLSACPSDVHYVTNGHCGKGPCATDFYYN</sequence>
<organism evidence="1 2">
    <name type="scientific">Dreissena polymorpha</name>
    <name type="common">Zebra mussel</name>
    <name type="synonym">Mytilus polymorpha</name>
    <dbReference type="NCBI Taxonomy" id="45954"/>
    <lineage>
        <taxon>Eukaryota</taxon>
        <taxon>Metazoa</taxon>
        <taxon>Spiralia</taxon>
        <taxon>Lophotrochozoa</taxon>
        <taxon>Mollusca</taxon>
        <taxon>Bivalvia</taxon>
        <taxon>Autobranchia</taxon>
        <taxon>Heteroconchia</taxon>
        <taxon>Euheterodonta</taxon>
        <taxon>Imparidentia</taxon>
        <taxon>Neoheterodontei</taxon>
        <taxon>Myida</taxon>
        <taxon>Dreissenoidea</taxon>
        <taxon>Dreissenidae</taxon>
        <taxon>Dreissena</taxon>
    </lineage>
</organism>
<name>A0A9D4MS77_DREPO</name>
<evidence type="ECO:0000313" key="1">
    <source>
        <dbReference type="EMBL" id="KAH3880854.1"/>
    </source>
</evidence>
<proteinExistence type="predicted"/>
<evidence type="ECO:0000313" key="2">
    <source>
        <dbReference type="Proteomes" id="UP000828390"/>
    </source>
</evidence>
<keyword evidence="2" id="KW-1185">Reference proteome</keyword>